<evidence type="ECO:0000313" key="15">
    <source>
        <dbReference type="Proteomes" id="UP000838756"/>
    </source>
</evidence>
<keyword evidence="15" id="KW-1185">Reference proteome</keyword>
<dbReference type="InterPro" id="IPR038441">
    <property type="entry name" value="THAP_Znf_sf"/>
</dbReference>
<sequence>MTPKKAKVYCGVVGCLNNDSNKPDLSFFNIPTEQETRLQWLRSIDREDLSDMPTRRILVCEVHFKAEDISVNSRRKLIKKNCSPCLHLPKNKEDKVNSTPVNTTTTAATQTDIPTCSVSCETQKISSYPKESTRRHEWLKAVGREDLLTKFVEAKKRLQYRICEDHFNKSCIKYSKNRTVKYLFDNAFPTLNLPKNDGACSSSSQCYTMKSEHLFSSRSHTLLTVEKHCSSMATRRKFRSERIPAYLFGSFRGIGYVHDKERHNETKKNSCTDIAD</sequence>
<dbReference type="PANTHER" id="PTHR46600:SF1">
    <property type="entry name" value="THAP DOMAIN-CONTAINING PROTEIN 1"/>
    <property type="match status" value="1"/>
</dbReference>
<feature type="domain" description="THAP-type" evidence="13">
    <location>
        <begin position="107"/>
        <end position="192"/>
    </location>
</feature>
<evidence type="ECO:0000256" key="12">
    <source>
        <dbReference type="PROSITE-ProRule" id="PRU00309"/>
    </source>
</evidence>
<evidence type="ECO:0000256" key="10">
    <source>
        <dbReference type="ARBA" id="ARBA00023242"/>
    </source>
</evidence>
<keyword evidence="3" id="KW-0479">Metal-binding</keyword>
<dbReference type="EMBL" id="CAKXAJ010011704">
    <property type="protein sequence ID" value="CAH2215458.1"/>
    <property type="molecule type" value="Genomic_DNA"/>
</dbReference>
<dbReference type="SUPFAM" id="SSF57716">
    <property type="entry name" value="Glucocorticoid receptor-like (DNA-binding domain)"/>
    <property type="match status" value="2"/>
</dbReference>
<keyword evidence="11" id="KW-0131">Cell cycle</keyword>
<reference evidence="14" key="1">
    <citation type="submission" date="2022-03" db="EMBL/GenBank/DDBJ databases">
        <authorList>
            <person name="Lindestad O."/>
        </authorList>
    </citation>
    <scope>NUCLEOTIDE SEQUENCE</scope>
</reference>
<accession>A0A8S4QQY0</accession>
<organism evidence="14 15">
    <name type="scientific">Pararge aegeria aegeria</name>
    <dbReference type="NCBI Taxonomy" id="348720"/>
    <lineage>
        <taxon>Eukaryota</taxon>
        <taxon>Metazoa</taxon>
        <taxon>Ecdysozoa</taxon>
        <taxon>Arthropoda</taxon>
        <taxon>Hexapoda</taxon>
        <taxon>Insecta</taxon>
        <taxon>Pterygota</taxon>
        <taxon>Neoptera</taxon>
        <taxon>Endopterygota</taxon>
        <taxon>Lepidoptera</taxon>
        <taxon>Glossata</taxon>
        <taxon>Ditrysia</taxon>
        <taxon>Papilionoidea</taxon>
        <taxon>Nymphalidae</taxon>
        <taxon>Satyrinae</taxon>
        <taxon>Satyrini</taxon>
        <taxon>Parargina</taxon>
        <taxon>Pararge</taxon>
    </lineage>
</organism>
<evidence type="ECO:0000256" key="2">
    <source>
        <dbReference type="ARBA" id="ARBA00006177"/>
    </source>
</evidence>
<keyword evidence="6" id="KW-0805">Transcription regulation</keyword>
<dbReference type="PANTHER" id="PTHR46600">
    <property type="entry name" value="THAP DOMAIN-CONTAINING"/>
    <property type="match status" value="1"/>
</dbReference>
<dbReference type="InterPro" id="IPR026516">
    <property type="entry name" value="THAP1/10"/>
</dbReference>
<keyword evidence="5" id="KW-0862">Zinc</keyword>
<comment type="similarity">
    <text evidence="2">Belongs to the THAP1 family.</text>
</comment>
<comment type="caution">
    <text evidence="14">The sequence shown here is derived from an EMBL/GenBank/DDBJ whole genome shotgun (WGS) entry which is preliminary data.</text>
</comment>
<comment type="subcellular location">
    <subcellularLocation>
        <location evidence="1">Nucleus</location>
        <location evidence="1">Nucleoplasm</location>
    </subcellularLocation>
</comment>
<dbReference type="GO" id="GO:0008270">
    <property type="term" value="F:zinc ion binding"/>
    <property type="evidence" value="ECO:0007669"/>
    <property type="project" value="UniProtKB-KW"/>
</dbReference>
<proteinExistence type="inferred from homology"/>
<dbReference type="AlphaFoldDB" id="A0A8S4QQY0"/>
<dbReference type="OrthoDB" id="6912222at2759"/>
<name>A0A8S4QQY0_9NEOP</name>
<keyword evidence="7" id="KW-0175">Coiled coil</keyword>
<evidence type="ECO:0000259" key="13">
    <source>
        <dbReference type="PROSITE" id="PS50950"/>
    </source>
</evidence>
<evidence type="ECO:0000256" key="4">
    <source>
        <dbReference type="ARBA" id="ARBA00022771"/>
    </source>
</evidence>
<dbReference type="Gene3D" id="6.20.210.20">
    <property type="entry name" value="THAP domain"/>
    <property type="match status" value="1"/>
</dbReference>
<dbReference type="SMART" id="SM00980">
    <property type="entry name" value="THAP"/>
    <property type="match status" value="2"/>
</dbReference>
<keyword evidence="4 12" id="KW-0863">Zinc-finger</keyword>
<evidence type="ECO:0000256" key="5">
    <source>
        <dbReference type="ARBA" id="ARBA00022833"/>
    </source>
</evidence>
<evidence type="ECO:0000313" key="14">
    <source>
        <dbReference type="EMBL" id="CAH2215458.1"/>
    </source>
</evidence>
<dbReference type="SMART" id="SM00692">
    <property type="entry name" value="DM3"/>
    <property type="match status" value="2"/>
</dbReference>
<evidence type="ECO:0000256" key="9">
    <source>
        <dbReference type="ARBA" id="ARBA00023163"/>
    </source>
</evidence>
<dbReference type="InterPro" id="IPR006612">
    <property type="entry name" value="THAP_Znf"/>
</dbReference>
<dbReference type="PROSITE" id="PS50950">
    <property type="entry name" value="ZF_THAP"/>
    <property type="match status" value="2"/>
</dbReference>
<keyword evidence="10" id="KW-0539">Nucleus</keyword>
<keyword evidence="8 12" id="KW-0238">DNA-binding</keyword>
<keyword evidence="9" id="KW-0804">Transcription</keyword>
<dbReference type="Proteomes" id="UP000838756">
    <property type="component" value="Unassembled WGS sequence"/>
</dbReference>
<evidence type="ECO:0000256" key="3">
    <source>
        <dbReference type="ARBA" id="ARBA00022723"/>
    </source>
</evidence>
<gene>
    <name evidence="14" type="primary">jg22719</name>
    <name evidence="14" type="ORF">PAEG_LOCUS3610</name>
</gene>
<evidence type="ECO:0000256" key="1">
    <source>
        <dbReference type="ARBA" id="ARBA00004642"/>
    </source>
</evidence>
<evidence type="ECO:0000256" key="8">
    <source>
        <dbReference type="ARBA" id="ARBA00023125"/>
    </source>
</evidence>
<evidence type="ECO:0000256" key="6">
    <source>
        <dbReference type="ARBA" id="ARBA00023015"/>
    </source>
</evidence>
<evidence type="ECO:0000256" key="11">
    <source>
        <dbReference type="ARBA" id="ARBA00023306"/>
    </source>
</evidence>
<dbReference type="GO" id="GO:0043565">
    <property type="term" value="F:sequence-specific DNA binding"/>
    <property type="evidence" value="ECO:0007669"/>
    <property type="project" value="InterPro"/>
</dbReference>
<dbReference type="GO" id="GO:0005654">
    <property type="term" value="C:nucleoplasm"/>
    <property type="evidence" value="ECO:0007669"/>
    <property type="project" value="UniProtKB-SubCell"/>
</dbReference>
<dbReference type="Pfam" id="PF05485">
    <property type="entry name" value="THAP"/>
    <property type="match status" value="2"/>
</dbReference>
<protein>
    <submittedName>
        <fullName evidence="14">Jg22719 protein</fullName>
    </submittedName>
</protein>
<evidence type="ECO:0000256" key="7">
    <source>
        <dbReference type="ARBA" id="ARBA00023054"/>
    </source>
</evidence>
<feature type="domain" description="THAP-type" evidence="13">
    <location>
        <begin position="6"/>
        <end position="87"/>
    </location>
</feature>